<evidence type="ECO:0000313" key="2">
    <source>
        <dbReference type="Proteomes" id="UP000287651"/>
    </source>
</evidence>
<evidence type="ECO:0000313" key="1">
    <source>
        <dbReference type="EMBL" id="RRT81909.1"/>
    </source>
</evidence>
<gene>
    <name evidence="1" type="ORF">B296_00011874</name>
</gene>
<name>A0A427B083_ENSVE</name>
<reference evidence="1 2" key="1">
    <citation type="journal article" date="2014" name="Agronomy (Basel)">
        <title>A Draft Genome Sequence for Ensete ventricosum, the Drought-Tolerant Tree Against Hunger.</title>
        <authorList>
            <person name="Harrison J."/>
            <person name="Moore K.A."/>
            <person name="Paszkiewicz K."/>
            <person name="Jones T."/>
            <person name="Grant M."/>
            <person name="Ambacheew D."/>
            <person name="Muzemil S."/>
            <person name="Studholme D.J."/>
        </authorList>
    </citation>
    <scope>NUCLEOTIDE SEQUENCE [LARGE SCALE GENOMIC DNA]</scope>
</reference>
<dbReference type="AlphaFoldDB" id="A0A427B083"/>
<proteinExistence type="predicted"/>
<dbReference type="Proteomes" id="UP000287651">
    <property type="component" value="Unassembled WGS sequence"/>
</dbReference>
<sequence length="151" mass="16365">MPGPSWQPRCPVEWMPEYSISLSPPQVVPQEDHEAQLGAYAGQVLGLAGRVDCLIVYSTETGRDVLDMGLAKMCSTRTGRDIVSNGLAEMHSIMDWPRHIDVSFMSTDMKIKGTKEMFPGQAPHLGSSPSCDILATQPGTAKKAAVEAEHP</sequence>
<accession>A0A427B083</accession>
<dbReference type="EMBL" id="AMZH03000797">
    <property type="protein sequence ID" value="RRT81909.1"/>
    <property type="molecule type" value="Genomic_DNA"/>
</dbReference>
<organism evidence="1 2">
    <name type="scientific">Ensete ventricosum</name>
    <name type="common">Abyssinian banana</name>
    <name type="synonym">Musa ensete</name>
    <dbReference type="NCBI Taxonomy" id="4639"/>
    <lineage>
        <taxon>Eukaryota</taxon>
        <taxon>Viridiplantae</taxon>
        <taxon>Streptophyta</taxon>
        <taxon>Embryophyta</taxon>
        <taxon>Tracheophyta</taxon>
        <taxon>Spermatophyta</taxon>
        <taxon>Magnoliopsida</taxon>
        <taxon>Liliopsida</taxon>
        <taxon>Zingiberales</taxon>
        <taxon>Musaceae</taxon>
        <taxon>Ensete</taxon>
    </lineage>
</organism>
<protein>
    <submittedName>
        <fullName evidence="1">Uncharacterized protein</fullName>
    </submittedName>
</protein>
<comment type="caution">
    <text evidence="1">The sequence shown here is derived from an EMBL/GenBank/DDBJ whole genome shotgun (WGS) entry which is preliminary data.</text>
</comment>